<keyword evidence="6" id="KW-0479">Metal-binding</keyword>
<gene>
    <name evidence="10" type="primary">acs</name>
    <name evidence="6" type="synonym">acsA</name>
    <name evidence="10" type="ORF">NG799_15880</name>
</gene>
<evidence type="ECO:0000256" key="3">
    <source>
        <dbReference type="ARBA" id="ARBA00022741"/>
    </source>
</evidence>
<dbReference type="Proteomes" id="UP001525890">
    <property type="component" value="Unassembled WGS sequence"/>
</dbReference>
<dbReference type="CDD" id="cd05966">
    <property type="entry name" value="ACS"/>
    <property type="match status" value="1"/>
</dbReference>
<feature type="binding site" evidence="6">
    <location>
        <begin position="417"/>
        <end position="422"/>
    </location>
    <ligand>
        <name>ATP</name>
        <dbReference type="ChEBI" id="CHEBI:30616"/>
    </ligand>
</feature>
<dbReference type="NCBIfam" id="NF001208">
    <property type="entry name" value="PRK00174.1"/>
    <property type="match status" value="1"/>
</dbReference>
<feature type="binding site" evidence="6">
    <location>
        <position position="534"/>
    </location>
    <ligand>
        <name>CoA</name>
        <dbReference type="ChEBI" id="CHEBI:57287"/>
    </ligand>
</feature>
<feature type="binding site" evidence="6">
    <location>
        <position position="548"/>
    </location>
    <ligand>
        <name>Mg(2+)</name>
        <dbReference type="ChEBI" id="CHEBI:18420"/>
    </ligand>
</feature>
<dbReference type="Gene3D" id="3.40.50.12780">
    <property type="entry name" value="N-terminal domain of ligase-like"/>
    <property type="match status" value="1"/>
</dbReference>
<dbReference type="InterPro" id="IPR020845">
    <property type="entry name" value="AMP-binding_CS"/>
</dbReference>
<feature type="modified residue" description="N6-acetyllysine" evidence="6">
    <location>
        <position position="620"/>
    </location>
</feature>
<reference evidence="10 11" key="1">
    <citation type="journal article" date="2022" name="Front. Microbiol.">
        <title>High genomic differentiation and limited gene flow indicate recent cryptic speciation within the genus Laspinema (cyanobacteria).</title>
        <authorList>
            <person name="Stanojkovic A."/>
            <person name="Skoupy S."/>
            <person name="Skaloud P."/>
            <person name="Dvorak P."/>
        </authorList>
    </citation>
    <scope>NUCLEOTIDE SEQUENCE [LARGE SCALE GENOMIC DNA]</scope>
    <source>
        <strain evidence="10 11">D2a</strain>
    </source>
</reference>
<comment type="caution">
    <text evidence="10">The sequence shown here is derived from an EMBL/GenBank/DDBJ whole genome shotgun (WGS) entry which is preliminary data.</text>
</comment>
<evidence type="ECO:0000259" key="9">
    <source>
        <dbReference type="Pfam" id="PF16177"/>
    </source>
</evidence>
<dbReference type="InterPro" id="IPR011904">
    <property type="entry name" value="Ac_CoA_lig"/>
</dbReference>
<sequence length="655" mass="72924">MSQPTIESILNEKRQFPPSEEFSKNARIKSLEEYQALYDQAAANPEQFWEQLAEKELHWFKKWDKVLDWQPPNAKWFVGGQMNISYNCLDRHLTTHRKNKAALIWEGEPGDSRTLTYAQLHREVCQMANVLKDMGVKKGDRVGIYMPMIPEAAVAMLACARIGAAHTVIFGGFSAESLKDRLVDAQAKLVITADGGWRKESIVALKEQVDKALELGASSVEHVLVVKRTGQEIAMTPDRDQWWHELQPTASANCPAEPMDSEDLLFILYTSGTTGKPKGVVHTTAGYNLYTHVTLQWTFDLQETDVYWCTADVGWITGHSYIVYGPLSNGATTVMYEGAPRPSNPGCFWDVIEKYGVTIFYTAPTAIRSFIKMGDQHPNARDLSSLRLLGTVGEPINPEAWIWYAHVIGGDRCPIVDTWWQTETGGFMITPLPGAIATKPGSATRPFPGILAEIVDLDGSPVPANEGGYLVIKHPWPGMMRTVYGDPDRFRRTYWEHIAPKDGHYLYFAGDGARCDEDGYFWVMGRVDDVINVSGHRLGTMEIESALVSHESVAEAAVVGKPDEVRGEAIVAFLSLENGYEPSPELEKALKQHVVNEIGALARPTEIRFTEDLPKTRSGKIMRRLLRNLAAGEEIAGDTSTLQDRSVLDKLRSGG</sequence>
<dbReference type="RefSeq" id="WP_368007454.1">
    <property type="nucleotide sequence ID" value="NZ_JAMXFF010000024.1"/>
</dbReference>
<dbReference type="PANTHER" id="PTHR24095:SF14">
    <property type="entry name" value="ACETYL-COENZYME A SYNTHETASE 1"/>
    <property type="match status" value="1"/>
</dbReference>
<dbReference type="Gene3D" id="3.30.300.30">
    <property type="match status" value="1"/>
</dbReference>
<feature type="binding site" evidence="6">
    <location>
        <position position="553"/>
    </location>
    <ligand>
        <name>Mg(2+)</name>
        <dbReference type="ChEBI" id="CHEBI:18420"/>
    </ligand>
</feature>
<comment type="catalytic activity">
    <reaction evidence="6">
        <text>acetate + ATP + CoA = acetyl-CoA + AMP + diphosphate</text>
        <dbReference type="Rhea" id="RHEA:23176"/>
        <dbReference type="ChEBI" id="CHEBI:30089"/>
        <dbReference type="ChEBI" id="CHEBI:30616"/>
        <dbReference type="ChEBI" id="CHEBI:33019"/>
        <dbReference type="ChEBI" id="CHEBI:57287"/>
        <dbReference type="ChEBI" id="CHEBI:57288"/>
        <dbReference type="ChEBI" id="CHEBI:456215"/>
        <dbReference type="EC" id="6.2.1.1"/>
    </reaction>
</comment>
<comment type="similarity">
    <text evidence="1 6">Belongs to the ATP-dependent AMP-binding enzyme family.</text>
</comment>
<keyword evidence="6" id="KW-0460">Magnesium</keyword>
<protein>
    <recommendedName>
        <fullName evidence="6">Acetyl-coenzyme A synthetase</fullName>
        <shortName evidence="6">AcCoA synthetase</shortName>
        <shortName evidence="6">Acs</shortName>
        <ecNumber evidence="6">6.2.1.1</ecNumber>
    </recommendedName>
    <alternativeName>
        <fullName evidence="6">Acetate--CoA ligase</fullName>
    </alternativeName>
    <alternativeName>
        <fullName evidence="6">Acyl-activating enzyme</fullName>
    </alternativeName>
</protein>
<name>A0ABT2MSU7_9CYAN</name>
<dbReference type="InterPro" id="IPR045851">
    <property type="entry name" value="AMP-bd_C_sf"/>
</dbReference>
<comment type="PTM">
    <text evidence="6">Acetylated. Deacetylation by the SIR2-homolog deacetylase activates the enzyme.</text>
</comment>
<dbReference type="EMBL" id="JAMXFF010000024">
    <property type="protein sequence ID" value="MCT7967820.1"/>
    <property type="molecule type" value="Genomic_DNA"/>
</dbReference>
<proteinExistence type="inferred from homology"/>
<keyword evidence="11" id="KW-1185">Reference proteome</keyword>
<dbReference type="NCBIfam" id="TIGR02188">
    <property type="entry name" value="Ac_CoA_lig_AcsA"/>
    <property type="match status" value="1"/>
</dbReference>
<feature type="binding site" evidence="6">
    <location>
        <position position="526"/>
    </location>
    <ligand>
        <name>ATP</name>
        <dbReference type="ChEBI" id="CHEBI:30616"/>
    </ligand>
</feature>
<feature type="binding site" evidence="6">
    <location>
        <position position="317"/>
    </location>
    <ligand>
        <name>CoA</name>
        <dbReference type="ChEBI" id="CHEBI:57287"/>
    </ligand>
</feature>
<keyword evidence="3 6" id="KW-0547">Nucleotide-binding</keyword>
<keyword evidence="5 6" id="KW-0007">Acetylation</keyword>
<dbReference type="Pfam" id="PF16177">
    <property type="entry name" value="ACAS_N"/>
    <property type="match status" value="1"/>
</dbReference>
<feature type="domain" description="AMP-binding enzyme C-terminal" evidence="8">
    <location>
        <begin position="542"/>
        <end position="620"/>
    </location>
</feature>
<evidence type="ECO:0000256" key="1">
    <source>
        <dbReference type="ARBA" id="ARBA00006432"/>
    </source>
</evidence>
<dbReference type="InterPro" id="IPR042099">
    <property type="entry name" value="ANL_N_sf"/>
</dbReference>
<feature type="domain" description="AMP-dependent synthetase/ligase" evidence="7">
    <location>
        <begin position="94"/>
        <end position="482"/>
    </location>
</feature>
<dbReference type="EC" id="6.2.1.1" evidence="6"/>
<evidence type="ECO:0000256" key="2">
    <source>
        <dbReference type="ARBA" id="ARBA00022598"/>
    </source>
</evidence>
<dbReference type="InterPro" id="IPR025110">
    <property type="entry name" value="AMP-bd_C"/>
</dbReference>
<feature type="binding site" evidence="6">
    <location>
        <begin position="393"/>
        <end position="395"/>
    </location>
    <ligand>
        <name>ATP</name>
        <dbReference type="ChEBI" id="CHEBI:30616"/>
    </ligand>
</feature>
<dbReference type="SUPFAM" id="SSF56801">
    <property type="entry name" value="Acetyl-CoA synthetase-like"/>
    <property type="match status" value="1"/>
</dbReference>
<evidence type="ECO:0000256" key="4">
    <source>
        <dbReference type="ARBA" id="ARBA00022840"/>
    </source>
</evidence>
<dbReference type="Pfam" id="PF00501">
    <property type="entry name" value="AMP-binding"/>
    <property type="match status" value="1"/>
</dbReference>
<accession>A0ABT2MSU7</accession>
<comment type="caution">
    <text evidence="6">Lacks conserved residue(s) required for the propagation of feature annotation.</text>
</comment>
<feature type="binding site" evidence="6">
    <location>
        <position position="537"/>
    </location>
    <ligand>
        <name>ATP</name>
        <dbReference type="ChEBI" id="CHEBI:30616"/>
    </ligand>
</feature>
<feature type="binding site" evidence="6">
    <location>
        <position position="550"/>
    </location>
    <ligand>
        <name>Mg(2+)</name>
        <dbReference type="ChEBI" id="CHEBI:18420"/>
    </ligand>
</feature>
<feature type="domain" description="Acetyl-coenzyme A synthetase N-terminal" evidence="9">
    <location>
        <begin position="34"/>
        <end position="88"/>
    </location>
</feature>
<evidence type="ECO:0000256" key="6">
    <source>
        <dbReference type="HAMAP-Rule" id="MF_01123"/>
    </source>
</evidence>
<keyword evidence="4 6" id="KW-0067">ATP-binding</keyword>
<dbReference type="PANTHER" id="PTHR24095">
    <property type="entry name" value="ACETYL-COENZYME A SYNTHETASE"/>
    <property type="match status" value="1"/>
</dbReference>
<dbReference type="Pfam" id="PF13193">
    <property type="entry name" value="AMP-binding_C"/>
    <property type="match status" value="1"/>
</dbReference>
<keyword evidence="2 6" id="KW-0436">Ligase</keyword>
<dbReference type="GO" id="GO:0003987">
    <property type="term" value="F:acetate-CoA ligase activity"/>
    <property type="evidence" value="ECO:0007669"/>
    <property type="project" value="UniProtKB-EC"/>
</dbReference>
<dbReference type="PROSITE" id="PS00455">
    <property type="entry name" value="AMP_BINDING"/>
    <property type="match status" value="1"/>
</dbReference>
<organism evidence="10 11">
    <name type="scientific">Laspinema palackyanum D2a</name>
    <dbReference type="NCBI Taxonomy" id="2953684"/>
    <lineage>
        <taxon>Bacteria</taxon>
        <taxon>Bacillati</taxon>
        <taxon>Cyanobacteriota</taxon>
        <taxon>Cyanophyceae</taxon>
        <taxon>Oscillatoriophycideae</taxon>
        <taxon>Oscillatoriales</taxon>
        <taxon>Laspinemataceae</taxon>
        <taxon>Laspinema</taxon>
        <taxon>Laspinema palackyanum</taxon>
    </lineage>
</organism>
<evidence type="ECO:0000259" key="7">
    <source>
        <dbReference type="Pfam" id="PF00501"/>
    </source>
</evidence>
<evidence type="ECO:0000313" key="11">
    <source>
        <dbReference type="Proteomes" id="UP001525890"/>
    </source>
</evidence>
<evidence type="ECO:0000259" key="8">
    <source>
        <dbReference type="Pfam" id="PF13193"/>
    </source>
</evidence>
<evidence type="ECO:0000313" key="10">
    <source>
        <dbReference type="EMBL" id="MCT7967820.1"/>
    </source>
</evidence>
<comment type="function">
    <text evidence="6">Catalyzes the conversion of acetate into acetyl-CoA (AcCoA), an essential intermediate at the junction of anabolic and catabolic pathways. AcsA undergoes a two-step reaction. In the first half reaction, AcsA combines acetate with ATP to form acetyl-adenylate (AcAMP) intermediate. In the second half reaction, it can then transfer the acetyl group from AcAMP to the sulfhydryl group of CoA, forming the product AcCoA.</text>
</comment>
<dbReference type="InterPro" id="IPR032387">
    <property type="entry name" value="ACAS_N"/>
</dbReference>
<feature type="binding site" evidence="6">
    <location>
        <position position="511"/>
    </location>
    <ligand>
        <name>ATP</name>
        <dbReference type="ChEBI" id="CHEBI:30616"/>
    </ligand>
</feature>
<dbReference type="HAMAP" id="MF_01123">
    <property type="entry name" value="Ac_CoA_synth"/>
    <property type="match status" value="1"/>
</dbReference>
<evidence type="ECO:0000256" key="5">
    <source>
        <dbReference type="ARBA" id="ARBA00022990"/>
    </source>
</evidence>
<comment type="cofactor">
    <cofactor evidence="6">
        <name>Mg(2+)</name>
        <dbReference type="ChEBI" id="CHEBI:18420"/>
    </cofactor>
</comment>
<dbReference type="InterPro" id="IPR000873">
    <property type="entry name" value="AMP-dep_synth/lig_dom"/>
</dbReference>